<accession>A0A853AUM4</accession>
<keyword evidence="1" id="KW-0560">Oxidoreductase</keyword>
<dbReference type="SUPFAM" id="SSF51679">
    <property type="entry name" value="Bacterial luciferase-like"/>
    <property type="match status" value="1"/>
</dbReference>
<dbReference type="InterPro" id="IPR050766">
    <property type="entry name" value="Bact_Lucif_Oxidored"/>
</dbReference>
<dbReference type="EMBL" id="JACCFJ010000001">
    <property type="protein sequence ID" value="NYI86331.1"/>
    <property type="molecule type" value="Genomic_DNA"/>
</dbReference>
<feature type="domain" description="Luciferase-like" evidence="3">
    <location>
        <begin position="4"/>
        <end position="303"/>
    </location>
</feature>
<dbReference type="Proteomes" id="UP000587002">
    <property type="component" value="Unassembled WGS sequence"/>
</dbReference>
<evidence type="ECO:0000313" key="4">
    <source>
        <dbReference type="EMBL" id="NYI86331.1"/>
    </source>
</evidence>
<evidence type="ECO:0000259" key="3">
    <source>
        <dbReference type="Pfam" id="PF00296"/>
    </source>
</evidence>
<dbReference type="GO" id="GO:0004497">
    <property type="term" value="F:monooxygenase activity"/>
    <property type="evidence" value="ECO:0007669"/>
    <property type="project" value="UniProtKB-KW"/>
</dbReference>
<gene>
    <name evidence="4" type="ORF">HNR68_004961</name>
</gene>
<dbReference type="Gene3D" id="3.20.20.30">
    <property type="entry name" value="Luciferase-like domain"/>
    <property type="match status" value="1"/>
</dbReference>
<reference evidence="4 5" key="1">
    <citation type="submission" date="2020-07" db="EMBL/GenBank/DDBJ databases">
        <title>Sequencing the genomes of 1000 actinobacteria strains.</title>
        <authorList>
            <person name="Klenk H.-P."/>
        </authorList>
    </citation>
    <scope>NUCLEOTIDE SEQUENCE [LARGE SCALE GENOMIC DNA]</scope>
    <source>
        <strain evidence="4 5">DSM 44065</strain>
    </source>
</reference>
<evidence type="ECO:0000256" key="2">
    <source>
        <dbReference type="ARBA" id="ARBA00023033"/>
    </source>
</evidence>
<name>A0A853AUM4_9PSEU</name>
<dbReference type="GO" id="GO:0016705">
    <property type="term" value="F:oxidoreductase activity, acting on paired donors, with incorporation or reduction of molecular oxygen"/>
    <property type="evidence" value="ECO:0007669"/>
    <property type="project" value="InterPro"/>
</dbReference>
<sequence length="332" mass="35677">MRTQYGLVLFTDSFGAADSRGTFGWALEHAREAEQHGWDELWTTEHHFLPRLQNSSALAMAAFLLGRTPLRVGTAVAVLPHHHPVALAEQTAVLQHLSGDRFTLGVGRGQPLIDQEVFGTGMTGFRDIAEPLALLERALRHGRAAGSGERYRFDEVTLSPEPPARRAPFVLASSSPESARLAGSHGVPVLLGPFIDVPTKRAVLEAHAAAAAEHGHQVDPRDNIDSAYFAIADDTPTAEELLTAGIAEVELQAARFGTPLVERPAPTPEEARTGAAKLADCHIAGDVAECRRRLADRVAALGVGRVLLMPEGAGSHEATLRTVREAQRVFHP</sequence>
<dbReference type="AlphaFoldDB" id="A0A853AUM4"/>
<protein>
    <submittedName>
        <fullName evidence="4">Alkanesulfonate monooxygenase SsuD/methylene tetrahydromethanopterin reductase-like flavin-dependent oxidoreductase (Luciferase family)</fullName>
    </submittedName>
</protein>
<evidence type="ECO:0000256" key="1">
    <source>
        <dbReference type="ARBA" id="ARBA00023002"/>
    </source>
</evidence>
<keyword evidence="2 4" id="KW-0503">Monooxygenase</keyword>
<dbReference type="InterPro" id="IPR011251">
    <property type="entry name" value="Luciferase-like_dom"/>
</dbReference>
<evidence type="ECO:0000313" key="5">
    <source>
        <dbReference type="Proteomes" id="UP000587002"/>
    </source>
</evidence>
<proteinExistence type="predicted"/>
<dbReference type="InterPro" id="IPR036661">
    <property type="entry name" value="Luciferase-like_sf"/>
</dbReference>
<organism evidence="4 5">
    <name type="scientific">Saccharopolyspora hordei</name>
    <dbReference type="NCBI Taxonomy" id="1838"/>
    <lineage>
        <taxon>Bacteria</taxon>
        <taxon>Bacillati</taxon>
        <taxon>Actinomycetota</taxon>
        <taxon>Actinomycetes</taxon>
        <taxon>Pseudonocardiales</taxon>
        <taxon>Pseudonocardiaceae</taxon>
        <taxon>Saccharopolyspora</taxon>
    </lineage>
</organism>
<dbReference type="PANTHER" id="PTHR30137:SF8">
    <property type="entry name" value="BLR5498 PROTEIN"/>
    <property type="match status" value="1"/>
</dbReference>
<keyword evidence="5" id="KW-1185">Reference proteome</keyword>
<dbReference type="RefSeq" id="WP_179724118.1">
    <property type="nucleotide sequence ID" value="NZ_BAABFH010000001.1"/>
</dbReference>
<dbReference type="PANTHER" id="PTHR30137">
    <property type="entry name" value="LUCIFERASE-LIKE MONOOXYGENASE"/>
    <property type="match status" value="1"/>
</dbReference>
<dbReference type="Pfam" id="PF00296">
    <property type="entry name" value="Bac_luciferase"/>
    <property type="match status" value="1"/>
</dbReference>
<dbReference type="GO" id="GO:0005829">
    <property type="term" value="C:cytosol"/>
    <property type="evidence" value="ECO:0007669"/>
    <property type="project" value="TreeGrafter"/>
</dbReference>
<comment type="caution">
    <text evidence="4">The sequence shown here is derived from an EMBL/GenBank/DDBJ whole genome shotgun (WGS) entry which is preliminary data.</text>
</comment>